<evidence type="ECO:0000313" key="2">
    <source>
        <dbReference type="EMBL" id="SFQ37094.1"/>
    </source>
</evidence>
<comment type="caution">
    <text evidence="2">The sequence shown here is derived from an EMBL/GenBank/DDBJ whole genome shotgun (WGS) entry which is preliminary data.</text>
</comment>
<dbReference type="Pfam" id="PF17881">
    <property type="entry name" value="TseB"/>
    <property type="match status" value="1"/>
</dbReference>
<evidence type="ECO:0000313" key="3">
    <source>
        <dbReference type="Proteomes" id="UP000182762"/>
    </source>
</evidence>
<dbReference type="Gene3D" id="3.10.450.40">
    <property type="match status" value="2"/>
</dbReference>
<dbReference type="InterPro" id="IPR046350">
    <property type="entry name" value="Cystatin_sf"/>
</dbReference>
<feature type="domain" description="Cell wall elongation regulator TseB-like" evidence="1">
    <location>
        <begin position="39"/>
        <end position="80"/>
    </location>
</feature>
<keyword evidence="3" id="KW-1185">Reference proteome</keyword>
<reference evidence="2 3" key="1">
    <citation type="submission" date="2016-10" db="EMBL/GenBank/DDBJ databases">
        <authorList>
            <person name="Varghese N."/>
            <person name="Submissions S."/>
        </authorList>
    </citation>
    <scope>NUCLEOTIDE SEQUENCE [LARGE SCALE GENOMIC DNA]</scope>
    <source>
        <strain evidence="2 3">DSM 13796</strain>
    </source>
</reference>
<gene>
    <name evidence="2" type="ORF">SAMN02745910_01136</name>
</gene>
<dbReference type="Proteomes" id="UP000182762">
    <property type="component" value="Unassembled WGS sequence"/>
</dbReference>
<dbReference type="EMBL" id="FOXX01000002">
    <property type="protein sequence ID" value="SFQ37094.1"/>
    <property type="molecule type" value="Genomic_DNA"/>
</dbReference>
<sequence>MRKWFIIGGSIIVALFVWLCADIYHSSISAEKVDKGDISILTKQYKLKNVEPISTYYGKKTYYIASGENEKGENVIAWVPEKAKKGDVIVRKKEDIISKEQVESIVKQDRNPQEIKSIRLAVSPNGKTPLWEVTYTDDENRLTYYYVTTGSGDFYRRYSLTSS</sequence>
<organism evidence="2 3">
    <name type="scientific">Priestia endophytica DSM 13796</name>
    <dbReference type="NCBI Taxonomy" id="1121089"/>
    <lineage>
        <taxon>Bacteria</taxon>
        <taxon>Bacillati</taxon>
        <taxon>Bacillota</taxon>
        <taxon>Bacilli</taxon>
        <taxon>Bacillales</taxon>
        <taxon>Bacillaceae</taxon>
        <taxon>Priestia</taxon>
    </lineage>
</organism>
<protein>
    <submittedName>
        <fullName evidence="2">Uncharacterized protein YpmB</fullName>
    </submittedName>
</protein>
<evidence type="ECO:0000259" key="1">
    <source>
        <dbReference type="Pfam" id="PF17881"/>
    </source>
</evidence>
<dbReference type="InterPro" id="IPR041401">
    <property type="entry name" value="TseB-like_dom"/>
</dbReference>
<dbReference type="SUPFAM" id="SSF54403">
    <property type="entry name" value="Cystatin/monellin"/>
    <property type="match status" value="2"/>
</dbReference>
<proteinExistence type="predicted"/>
<dbReference type="GeneID" id="93709868"/>
<name>A0A1I5XYX3_9BACI</name>
<dbReference type="RefSeq" id="WP_061803580.1">
    <property type="nucleotide sequence ID" value="NZ_FOXX01000002.1"/>
</dbReference>
<accession>A0A1I5XYX3</accession>